<dbReference type="Gene3D" id="3.30.420.10">
    <property type="entry name" value="Ribonuclease H-like superfamily/Ribonuclease H"/>
    <property type="match status" value="1"/>
</dbReference>
<dbReference type="STRING" id="56857.A0A200R0Q1"/>
<dbReference type="PANTHER" id="PTHR48475:SF1">
    <property type="entry name" value="RNASE H TYPE-1 DOMAIN-CONTAINING PROTEIN"/>
    <property type="match status" value="1"/>
</dbReference>
<dbReference type="Pfam" id="PF13456">
    <property type="entry name" value="RVT_3"/>
    <property type="match status" value="1"/>
</dbReference>
<feature type="compositionally biased region" description="Polar residues" evidence="1">
    <location>
        <begin position="106"/>
        <end position="123"/>
    </location>
</feature>
<dbReference type="InterPro" id="IPR021109">
    <property type="entry name" value="Peptidase_aspartic_dom_sf"/>
</dbReference>
<dbReference type="OrthoDB" id="1637540at2759"/>
<dbReference type="Gene3D" id="1.10.340.70">
    <property type="match status" value="2"/>
</dbReference>
<feature type="domain" description="Retrotransposon gag" evidence="2">
    <location>
        <begin position="230"/>
        <end position="318"/>
    </location>
</feature>
<feature type="region of interest" description="Disordered" evidence="1">
    <location>
        <begin position="353"/>
        <end position="408"/>
    </location>
</feature>
<dbReference type="GO" id="GO:0004523">
    <property type="term" value="F:RNA-DNA hybrid ribonuclease activity"/>
    <property type="evidence" value="ECO:0007669"/>
    <property type="project" value="InterPro"/>
</dbReference>
<organism evidence="4 5">
    <name type="scientific">Macleaya cordata</name>
    <name type="common">Five-seeded plume-poppy</name>
    <name type="synonym">Bocconia cordata</name>
    <dbReference type="NCBI Taxonomy" id="56857"/>
    <lineage>
        <taxon>Eukaryota</taxon>
        <taxon>Viridiplantae</taxon>
        <taxon>Streptophyta</taxon>
        <taxon>Embryophyta</taxon>
        <taxon>Tracheophyta</taxon>
        <taxon>Spermatophyta</taxon>
        <taxon>Magnoliopsida</taxon>
        <taxon>Ranunculales</taxon>
        <taxon>Papaveraceae</taxon>
        <taxon>Papaveroideae</taxon>
        <taxon>Macleaya</taxon>
    </lineage>
</organism>
<dbReference type="AlphaFoldDB" id="A0A200R0Q1"/>
<comment type="caution">
    <text evidence="4">The sequence shown here is derived from an EMBL/GenBank/DDBJ whole genome shotgun (WGS) entry which is preliminary data.</text>
</comment>
<dbReference type="Gene3D" id="2.40.70.10">
    <property type="entry name" value="Acid Proteases"/>
    <property type="match status" value="1"/>
</dbReference>
<feature type="region of interest" description="Disordered" evidence="1">
    <location>
        <begin position="62"/>
        <end position="152"/>
    </location>
</feature>
<dbReference type="CDD" id="cd00303">
    <property type="entry name" value="retropepsin_like"/>
    <property type="match status" value="1"/>
</dbReference>
<feature type="compositionally biased region" description="Polar residues" evidence="1">
    <location>
        <begin position="62"/>
        <end position="73"/>
    </location>
</feature>
<accession>A0A200R0Q1</accession>
<dbReference type="EMBL" id="MVGT01000602">
    <property type="protein sequence ID" value="OVA16295.1"/>
    <property type="molecule type" value="Genomic_DNA"/>
</dbReference>
<gene>
    <name evidence="4" type="ORF">BVC80_7333g2</name>
</gene>
<dbReference type="OMA" id="WAHRISK"/>
<feature type="region of interest" description="Disordered" evidence="1">
    <location>
        <begin position="1"/>
        <end position="40"/>
    </location>
</feature>
<proteinExistence type="predicted"/>
<keyword evidence="5" id="KW-1185">Reference proteome</keyword>
<evidence type="ECO:0000256" key="1">
    <source>
        <dbReference type="SAM" id="MobiDB-lite"/>
    </source>
</evidence>
<feature type="domain" description="RNase H type-1" evidence="3">
    <location>
        <begin position="809"/>
        <end position="849"/>
    </location>
</feature>
<dbReference type="Pfam" id="PF03732">
    <property type="entry name" value="Retrotrans_gag"/>
    <property type="match status" value="1"/>
</dbReference>
<dbReference type="InterPro" id="IPR036397">
    <property type="entry name" value="RNaseH_sf"/>
</dbReference>
<feature type="compositionally biased region" description="Basic and acidic residues" evidence="1">
    <location>
        <begin position="356"/>
        <end position="368"/>
    </location>
</feature>
<dbReference type="PANTHER" id="PTHR48475">
    <property type="entry name" value="RIBONUCLEASE H"/>
    <property type="match status" value="1"/>
</dbReference>
<dbReference type="InParanoid" id="A0A200R0Q1"/>
<evidence type="ECO:0000259" key="3">
    <source>
        <dbReference type="Pfam" id="PF13456"/>
    </source>
</evidence>
<dbReference type="Proteomes" id="UP000195402">
    <property type="component" value="Unassembled WGS sequence"/>
</dbReference>
<evidence type="ECO:0000313" key="5">
    <source>
        <dbReference type="Proteomes" id="UP000195402"/>
    </source>
</evidence>
<evidence type="ECO:0008006" key="6">
    <source>
        <dbReference type="Google" id="ProtNLM"/>
    </source>
</evidence>
<dbReference type="InterPro" id="IPR002156">
    <property type="entry name" value="RNaseH_domain"/>
</dbReference>
<dbReference type="GO" id="GO:0003676">
    <property type="term" value="F:nucleic acid binding"/>
    <property type="evidence" value="ECO:0007669"/>
    <property type="project" value="InterPro"/>
</dbReference>
<reference evidence="4 5" key="1">
    <citation type="journal article" date="2017" name="Mol. Plant">
        <title>The Genome of Medicinal Plant Macleaya cordata Provides New Insights into Benzylisoquinoline Alkaloids Metabolism.</title>
        <authorList>
            <person name="Liu X."/>
            <person name="Liu Y."/>
            <person name="Huang P."/>
            <person name="Ma Y."/>
            <person name="Qing Z."/>
            <person name="Tang Q."/>
            <person name="Cao H."/>
            <person name="Cheng P."/>
            <person name="Zheng Y."/>
            <person name="Yuan Z."/>
            <person name="Zhou Y."/>
            <person name="Liu J."/>
            <person name="Tang Z."/>
            <person name="Zhuo Y."/>
            <person name="Zhang Y."/>
            <person name="Yu L."/>
            <person name="Huang J."/>
            <person name="Yang P."/>
            <person name="Peng Q."/>
            <person name="Zhang J."/>
            <person name="Jiang W."/>
            <person name="Zhang Z."/>
            <person name="Lin K."/>
            <person name="Ro D.K."/>
            <person name="Chen X."/>
            <person name="Xiong X."/>
            <person name="Shang Y."/>
            <person name="Huang S."/>
            <person name="Zeng J."/>
        </authorList>
    </citation>
    <scope>NUCLEOTIDE SEQUENCE [LARGE SCALE GENOMIC DNA]</scope>
    <source>
        <strain evidence="5">cv. BLH2017</strain>
        <tissue evidence="4">Root</tissue>
    </source>
</reference>
<protein>
    <recommendedName>
        <fullName evidence="6">Retrotransposon gag domain-containing protein</fullName>
    </recommendedName>
</protein>
<name>A0A200R0Q1_MACCD</name>
<dbReference type="SUPFAM" id="SSF50630">
    <property type="entry name" value="Acid proteases"/>
    <property type="match status" value="1"/>
</dbReference>
<evidence type="ECO:0000313" key="4">
    <source>
        <dbReference type="EMBL" id="OVA16295.1"/>
    </source>
</evidence>
<evidence type="ECO:0000259" key="2">
    <source>
        <dbReference type="Pfam" id="PF03732"/>
    </source>
</evidence>
<sequence>MTQPTYPPMEEERQLQQEQPFSRASADRISLNHTPLMSPMDNAKTTAELAACMRFIANQLHSLTPEPNHSPNSPEFPEHTTPPQPTQKARATSVASDVGQLDQPAVQVNNQPASPPMFTQQPSATPPKNPSPSGAMAMIPRLPEPASKPSLSHEDVERMIQSHIRGIPSLNFRVRPPYPVELLQRPWPRNYIPPTFALFSGDGSTQEHVYRFQESMGVYQNDGDLCLREFSRSLTGRAFTWYANLQPNSVKTWEDLVELFSQKFYRAPITLSTADLGRLSQGTNERLEHYIKRFRDRSLDCHENVSEGHLVGLCINGMMPIFRAALENLDIKSFCKLEESGLRTASSIEAQAQYNEKSRNWRPQEEHSRRYRGHQAAAAEQESNKRQGGAGSSKRNLKKPKKNFEEPPPYPCSLEEVLNILDAWIRNKEIQLPDVRREPTAEDKRNTAYCHYHRHVNHPTSECRSLKWFFARKVATGELDIAKEPVQAVERQPFPEHRHHVRMISQHHNAATTTEEHSVEEEAQNTLLQLEPVAAKLQHAMLFKKFFDQLEFTENQRYEACMALTTISMGIQPNCTEEVAVTHSGRNRRQPASVITFSDADMAPGVDHLRPLYLPAKIQGMLLKRAFIDTGASLNLVPLNIIETLRVPAKHVIRMPTTVYGFGGHTQDTMGQVNLDVKIGPIHASTTFHIIDADTSYHVLLGRPWLHKHKVIPSTYHQCAKVIVKGKEYRITASESPFSPEEAHLADATFYHSTDTEPQEMMSKITSTPLPAWEEFKKHETSVRVEVENSSSNKRRLIREIRPDEYALKEPTLAPYRAKVQKMMAEFKTVSLSHTRRTANRHADALATLATKMPKEKREYNITVTNCPIPSALQSQLTEPPQQDWRSEILAQIKTQKEKGQLATKELSKYFVLYEELYRVEQDGILTRALSPIEAQHRLNEVHSQICGQATEIALYRRLQRLGYFWPTMKKEADDLQSHCANCMAPPQHSEACTVEEKEDWRRPYIEYLTNGAEPTSKSEASKLRKKAKRFQLHEGKLYRKSFGGEILRCVDEKEASQILHQFHTSEHQGGKRLGTLWTQEEEHAARTAQLDTMDHKRAKAEQFARLYRQRMERAYNKNVIPREFQVGDLVLSTALHIQRRLTADKFTPHWEGPYTVIQIFNNGTYVLADEKNSEFGPVNGKWLKRYYA</sequence>
<feature type="compositionally biased region" description="Polar residues" evidence="1">
    <location>
        <begin position="86"/>
        <end position="95"/>
    </location>
</feature>
<dbReference type="InterPro" id="IPR005162">
    <property type="entry name" value="Retrotrans_gag_dom"/>
</dbReference>